<organism evidence="2 3">
    <name type="scientific">Legionella impletisoli</name>
    <dbReference type="NCBI Taxonomy" id="343510"/>
    <lineage>
        <taxon>Bacteria</taxon>
        <taxon>Pseudomonadati</taxon>
        <taxon>Pseudomonadota</taxon>
        <taxon>Gammaproteobacteria</taxon>
        <taxon>Legionellales</taxon>
        <taxon>Legionellaceae</taxon>
        <taxon>Legionella</taxon>
    </lineage>
</organism>
<reference evidence="2" key="1">
    <citation type="journal article" date="2014" name="Int. J. Syst. Evol. Microbiol.">
        <title>Complete genome sequence of Corynebacterium casei LMG S-19264T (=DSM 44701T), isolated from a smear-ripened cheese.</title>
        <authorList>
            <consortium name="US DOE Joint Genome Institute (JGI-PGF)"/>
            <person name="Walter F."/>
            <person name="Albersmeier A."/>
            <person name="Kalinowski J."/>
            <person name="Ruckert C."/>
        </authorList>
    </citation>
    <scope>NUCLEOTIDE SEQUENCE</scope>
    <source>
        <strain evidence="2">JCM 13919</strain>
    </source>
</reference>
<keyword evidence="3" id="KW-1185">Reference proteome</keyword>
<dbReference type="OrthoDB" id="5559625at2"/>
<dbReference type="EMBL" id="BMOB01000009">
    <property type="protein sequence ID" value="GGI90989.1"/>
    <property type="molecule type" value="Genomic_DNA"/>
</dbReference>
<evidence type="ECO:0000313" key="2">
    <source>
        <dbReference type="EMBL" id="GGI90989.1"/>
    </source>
</evidence>
<dbReference type="AlphaFoldDB" id="A0A917K0D3"/>
<keyword evidence="1" id="KW-0732">Signal</keyword>
<evidence type="ECO:0000256" key="1">
    <source>
        <dbReference type="SAM" id="SignalP"/>
    </source>
</evidence>
<feature type="signal peptide" evidence="1">
    <location>
        <begin position="1"/>
        <end position="18"/>
    </location>
</feature>
<protein>
    <recommendedName>
        <fullName evidence="4">Conjugative transfer protein TrbB</fullName>
    </recommendedName>
</protein>
<dbReference type="Proteomes" id="UP000630149">
    <property type="component" value="Unassembled WGS sequence"/>
</dbReference>
<name>A0A917K0D3_9GAMM</name>
<evidence type="ECO:0008006" key="4">
    <source>
        <dbReference type="Google" id="ProtNLM"/>
    </source>
</evidence>
<dbReference type="Gene3D" id="3.40.30.10">
    <property type="entry name" value="Glutaredoxin"/>
    <property type="match status" value="1"/>
</dbReference>
<reference evidence="2" key="2">
    <citation type="submission" date="2020-09" db="EMBL/GenBank/DDBJ databases">
        <authorList>
            <person name="Sun Q."/>
            <person name="Ohkuma M."/>
        </authorList>
    </citation>
    <scope>NUCLEOTIDE SEQUENCE</scope>
    <source>
        <strain evidence="2">JCM 13919</strain>
    </source>
</reference>
<sequence length="165" mass="18561">MKLFSVLMLLLVMQGINANPALDELNTILDNPYQTNLKTTKGSSALADLQSHYALVFIYRSDCPHCHNFAPILDDFSRHFKIKIKAYSVDGGSLSPFKGEPLSPELFRTFFLSGGFKPMVPALFLLNQETNQAYPVLFGEAEPYQLASRIETLMGHIKEQFNDEV</sequence>
<dbReference type="InterPro" id="IPR039555">
    <property type="entry name" value="TraF/TrbB"/>
</dbReference>
<dbReference type="RefSeq" id="WP_131777179.1">
    <property type="nucleotide sequence ID" value="NZ_BMOB01000009.1"/>
</dbReference>
<evidence type="ECO:0000313" key="3">
    <source>
        <dbReference type="Proteomes" id="UP000630149"/>
    </source>
</evidence>
<dbReference type="SUPFAM" id="SSF52833">
    <property type="entry name" value="Thioredoxin-like"/>
    <property type="match status" value="1"/>
</dbReference>
<accession>A0A917K0D3</accession>
<feature type="chain" id="PRO_5037737650" description="Conjugative transfer protein TrbB" evidence="1">
    <location>
        <begin position="19"/>
        <end position="165"/>
    </location>
</feature>
<gene>
    <name evidence="2" type="ORF">GCM10007966_19610</name>
</gene>
<proteinExistence type="predicted"/>
<comment type="caution">
    <text evidence="2">The sequence shown here is derived from an EMBL/GenBank/DDBJ whole genome shotgun (WGS) entry which is preliminary data.</text>
</comment>
<dbReference type="InterPro" id="IPR036249">
    <property type="entry name" value="Thioredoxin-like_sf"/>
</dbReference>
<dbReference type="Pfam" id="PF13728">
    <property type="entry name" value="TraF"/>
    <property type="match status" value="1"/>
</dbReference>